<accession>A0A9N9XEI5</accession>
<gene>
    <name evidence="2" type="ORF">DIABBA_LOCUS9509</name>
</gene>
<reference evidence="2" key="1">
    <citation type="submission" date="2022-01" db="EMBL/GenBank/DDBJ databases">
        <authorList>
            <person name="King R."/>
        </authorList>
    </citation>
    <scope>NUCLEOTIDE SEQUENCE</scope>
</reference>
<name>A0A9N9XEI5_DIABA</name>
<feature type="compositionally biased region" description="Basic and acidic residues" evidence="1">
    <location>
        <begin position="194"/>
        <end position="207"/>
    </location>
</feature>
<protein>
    <submittedName>
        <fullName evidence="2">Uncharacterized protein</fullName>
    </submittedName>
</protein>
<keyword evidence="3" id="KW-1185">Reference proteome</keyword>
<sequence length="207" mass="22761">MSSRSRKILGLVVENTVLNSKNISSDYNSTEKSNHEKSQFANIQPLVPYDDTDGSLSDNENIVTGCLTTEEGHRLIQSSSNSSSSSASSLDSSDSSSSESSNCSPSSAKVNLLTHITQNVTVDELDSDGIVVNRRPRELKGVQNYYTSPLCTDESDVDLSDTDPTFVNIEPKRKRNYFFENLRSSSTKGNMQQEAEKECGFRAEHSV</sequence>
<feature type="compositionally biased region" description="Low complexity" evidence="1">
    <location>
        <begin position="78"/>
        <end position="107"/>
    </location>
</feature>
<feature type="region of interest" description="Disordered" evidence="1">
    <location>
        <begin position="75"/>
        <end position="107"/>
    </location>
</feature>
<evidence type="ECO:0000256" key="1">
    <source>
        <dbReference type="SAM" id="MobiDB-lite"/>
    </source>
</evidence>
<feature type="region of interest" description="Disordered" evidence="1">
    <location>
        <begin position="185"/>
        <end position="207"/>
    </location>
</feature>
<evidence type="ECO:0000313" key="2">
    <source>
        <dbReference type="EMBL" id="CAG9836422.1"/>
    </source>
</evidence>
<dbReference type="EMBL" id="OU898281">
    <property type="protein sequence ID" value="CAG9836422.1"/>
    <property type="molecule type" value="Genomic_DNA"/>
</dbReference>
<organism evidence="2 3">
    <name type="scientific">Diabrotica balteata</name>
    <name type="common">Banded cucumber beetle</name>
    <dbReference type="NCBI Taxonomy" id="107213"/>
    <lineage>
        <taxon>Eukaryota</taxon>
        <taxon>Metazoa</taxon>
        <taxon>Ecdysozoa</taxon>
        <taxon>Arthropoda</taxon>
        <taxon>Hexapoda</taxon>
        <taxon>Insecta</taxon>
        <taxon>Pterygota</taxon>
        <taxon>Neoptera</taxon>
        <taxon>Endopterygota</taxon>
        <taxon>Coleoptera</taxon>
        <taxon>Polyphaga</taxon>
        <taxon>Cucujiformia</taxon>
        <taxon>Chrysomeloidea</taxon>
        <taxon>Chrysomelidae</taxon>
        <taxon>Galerucinae</taxon>
        <taxon>Diabroticina</taxon>
        <taxon>Diabroticites</taxon>
        <taxon>Diabrotica</taxon>
    </lineage>
</organism>
<evidence type="ECO:0000313" key="3">
    <source>
        <dbReference type="Proteomes" id="UP001153709"/>
    </source>
</evidence>
<dbReference type="Proteomes" id="UP001153709">
    <property type="component" value="Chromosome 6"/>
</dbReference>
<dbReference type="AlphaFoldDB" id="A0A9N9XEI5"/>
<dbReference type="OrthoDB" id="10431463at2759"/>
<feature type="region of interest" description="Disordered" evidence="1">
    <location>
        <begin position="23"/>
        <end position="60"/>
    </location>
</feature>
<proteinExistence type="predicted"/>